<proteinExistence type="predicted"/>
<dbReference type="OrthoDB" id="9772456at2"/>
<evidence type="ECO:0000313" key="6">
    <source>
        <dbReference type="EMBL" id="KRL54635.1"/>
    </source>
</evidence>
<dbReference type="KEGG" id="lol:LACOL_1148"/>
<evidence type="ECO:0000256" key="1">
    <source>
        <dbReference type="ARBA" id="ARBA00001946"/>
    </source>
</evidence>
<keyword evidence="4 5" id="KW-0460">Magnesium</keyword>
<dbReference type="Gene3D" id="3.40.190.80">
    <property type="match status" value="1"/>
</dbReference>
<sequence>MIDLNEVDEQVQKLIICVKNDTIESLKQPIKVDEKTGRKDLVTTVDKHNEQMLVDALRKIIPDSQILGEEGFGDEVKDLNGWTWIIDPIDGTMNFVMQKNNFAIMIALYHDGEGVLGYIFDVMNNDLYHGGPAGGVFRNQQKLKLPENISLKNSLIGISGPLLIENKYNLQNVARVSRGPRMYGSAGIEFIAAMNGELCGYVSYLRPWDFGAGKILAETLGLVVKSIDGTQLNMLSSSVVLVATQRASQEVIELAN</sequence>
<dbReference type="PRINTS" id="PR00377">
    <property type="entry name" value="IMPHPHTASES"/>
</dbReference>
<gene>
    <name evidence="6" type="ORF">FC70_GL001432</name>
</gene>
<dbReference type="RefSeq" id="WP_057890363.1">
    <property type="nucleotide sequence ID" value="NZ_AZFE01000032.1"/>
</dbReference>
<dbReference type="PANTHER" id="PTHR20854:SF4">
    <property type="entry name" value="INOSITOL-1-MONOPHOSPHATASE-RELATED"/>
    <property type="match status" value="1"/>
</dbReference>
<feature type="binding site" evidence="5">
    <location>
        <position position="87"/>
    </location>
    <ligand>
        <name>Mg(2+)</name>
        <dbReference type="ChEBI" id="CHEBI:18420"/>
        <label>1</label>
        <note>catalytic</note>
    </ligand>
</feature>
<dbReference type="PATRIC" id="fig|1423778.4.peg.1468"/>
<evidence type="ECO:0000256" key="5">
    <source>
        <dbReference type="PIRSR" id="PIRSR600760-2"/>
    </source>
</evidence>
<dbReference type="InterPro" id="IPR000760">
    <property type="entry name" value="Inositol_monophosphatase-like"/>
</dbReference>
<dbReference type="STRING" id="1423778.FC70_GL001432"/>
<dbReference type="CDD" id="cd01637">
    <property type="entry name" value="IMPase_like"/>
    <property type="match status" value="1"/>
</dbReference>
<evidence type="ECO:0000256" key="3">
    <source>
        <dbReference type="ARBA" id="ARBA00022801"/>
    </source>
</evidence>
<feature type="binding site" evidence="5">
    <location>
        <position position="89"/>
    </location>
    <ligand>
        <name>Mg(2+)</name>
        <dbReference type="ChEBI" id="CHEBI:18420"/>
        <label>1</label>
        <note>catalytic</note>
    </ligand>
</feature>
<dbReference type="SUPFAM" id="SSF56655">
    <property type="entry name" value="Carbohydrate phosphatase"/>
    <property type="match status" value="1"/>
</dbReference>
<dbReference type="Pfam" id="PF00459">
    <property type="entry name" value="Inositol_P"/>
    <property type="match status" value="1"/>
</dbReference>
<dbReference type="AlphaFoldDB" id="A0A0R1RM74"/>
<evidence type="ECO:0000256" key="4">
    <source>
        <dbReference type="ARBA" id="ARBA00022842"/>
    </source>
</evidence>
<comment type="cofactor">
    <cofactor evidence="1 5">
        <name>Mg(2+)</name>
        <dbReference type="ChEBI" id="CHEBI:18420"/>
    </cofactor>
</comment>
<evidence type="ECO:0000313" key="7">
    <source>
        <dbReference type="Proteomes" id="UP000051697"/>
    </source>
</evidence>
<name>A0A0R1RM74_9LACO</name>
<dbReference type="GO" id="GO:0006020">
    <property type="term" value="P:inositol metabolic process"/>
    <property type="evidence" value="ECO:0007669"/>
    <property type="project" value="TreeGrafter"/>
</dbReference>
<comment type="caution">
    <text evidence="6">The sequence shown here is derived from an EMBL/GenBank/DDBJ whole genome shotgun (WGS) entry which is preliminary data.</text>
</comment>
<dbReference type="GO" id="GO:0007165">
    <property type="term" value="P:signal transduction"/>
    <property type="evidence" value="ECO:0007669"/>
    <property type="project" value="TreeGrafter"/>
</dbReference>
<dbReference type="EMBL" id="AZFE01000032">
    <property type="protein sequence ID" value="KRL54635.1"/>
    <property type="molecule type" value="Genomic_DNA"/>
</dbReference>
<dbReference type="FunFam" id="3.30.540.10:FF:000003">
    <property type="entry name" value="Inositol-1-monophosphatase"/>
    <property type="match status" value="1"/>
</dbReference>
<evidence type="ECO:0000256" key="2">
    <source>
        <dbReference type="ARBA" id="ARBA00022723"/>
    </source>
</evidence>
<dbReference type="GO" id="GO:0046872">
    <property type="term" value="F:metal ion binding"/>
    <property type="evidence" value="ECO:0007669"/>
    <property type="project" value="UniProtKB-KW"/>
</dbReference>
<organism evidence="6 7">
    <name type="scientific">Paucilactobacillus oligofermentans DSM 15707 = LMG 22743</name>
    <dbReference type="NCBI Taxonomy" id="1423778"/>
    <lineage>
        <taxon>Bacteria</taxon>
        <taxon>Bacillati</taxon>
        <taxon>Bacillota</taxon>
        <taxon>Bacilli</taxon>
        <taxon>Lactobacillales</taxon>
        <taxon>Lactobacillaceae</taxon>
        <taxon>Paucilactobacillus</taxon>
    </lineage>
</organism>
<protein>
    <submittedName>
        <fullName evidence="6">Myo-inositol-1(Or 4)-monophosphatase</fullName>
    </submittedName>
</protein>
<dbReference type="Gene3D" id="3.30.540.10">
    <property type="entry name" value="Fructose-1,6-Bisphosphatase, subunit A, domain 1"/>
    <property type="match status" value="1"/>
</dbReference>
<feature type="binding site" evidence="5">
    <location>
        <position position="209"/>
    </location>
    <ligand>
        <name>Mg(2+)</name>
        <dbReference type="ChEBI" id="CHEBI:18420"/>
        <label>1</label>
        <note>catalytic</note>
    </ligand>
</feature>
<feature type="binding site" evidence="5">
    <location>
        <position position="69"/>
    </location>
    <ligand>
        <name>Mg(2+)</name>
        <dbReference type="ChEBI" id="CHEBI:18420"/>
        <label>1</label>
        <note>catalytic</note>
    </ligand>
</feature>
<feature type="binding site" evidence="5">
    <location>
        <position position="90"/>
    </location>
    <ligand>
        <name>Mg(2+)</name>
        <dbReference type="ChEBI" id="CHEBI:18420"/>
        <label>2</label>
    </ligand>
</feature>
<dbReference type="GO" id="GO:0008934">
    <property type="term" value="F:inositol monophosphate 1-phosphatase activity"/>
    <property type="evidence" value="ECO:0007669"/>
    <property type="project" value="TreeGrafter"/>
</dbReference>
<keyword evidence="2 5" id="KW-0479">Metal-binding</keyword>
<reference evidence="6 7" key="1">
    <citation type="journal article" date="2015" name="Genome Announc.">
        <title>Expanding the biotechnology potential of lactobacilli through comparative genomics of 213 strains and associated genera.</title>
        <authorList>
            <person name="Sun Z."/>
            <person name="Harris H.M."/>
            <person name="McCann A."/>
            <person name="Guo C."/>
            <person name="Argimon S."/>
            <person name="Zhang W."/>
            <person name="Yang X."/>
            <person name="Jeffery I.B."/>
            <person name="Cooney J.C."/>
            <person name="Kagawa T.F."/>
            <person name="Liu W."/>
            <person name="Song Y."/>
            <person name="Salvetti E."/>
            <person name="Wrobel A."/>
            <person name="Rasinkangas P."/>
            <person name="Parkhill J."/>
            <person name="Rea M.C."/>
            <person name="O'Sullivan O."/>
            <person name="Ritari J."/>
            <person name="Douillard F.P."/>
            <person name="Paul Ross R."/>
            <person name="Yang R."/>
            <person name="Briner A.E."/>
            <person name="Felis G.E."/>
            <person name="de Vos W.M."/>
            <person name="Barrangou R."/>
            <person name="Klaenhammer T.R."/>
            <person name="Caufield P.W."/>
            <person name="Cui Y."/>
            <person name="Zhang H."/>
            <person name="O'Toole P.W."/>
        </authorList>
    </citation>
    <scope>NUCLEOTIDE SEQUENCE [LARGE SCALE GENOMIC DNA]</scope>
    <source>
        <strain evidence="6 7">DSM 15707</strain>
    </source>
</reference>
<keyword evidence="3" id="KW-0378">Hydrolase</keyword>
<accession>A0A0R1RM74</accession>
<dbReference type="Proteomes" id="UP000051697">
    <property type="component" value="Unassembled WGS sequence"/>
</dbReference>
<keyword evidence="7" id="KW-1185">Reference proteome</keyword>
<dbReference type="PANTHER" id="PTHR20854">
    <property type="entry name" value="INOSITOL MONOPHOSPHATASE"/>
    <property type="match status" value="1"/>
</dbReference>